<proteinExistence type="predicted"/>
<comment type="caution">
    <text evidence="1">The sequence shown here is derived from an EMBL/GenBank/DDBJ whole genome shotgun (WGS) entry which is preliminary data.</text>
</comment>
<organism evidence="1 2">
    <name type="scientific">Acidithiobacillus ferrooxidans</name>
    <name type="common">Thiobacillus ferrooxidans</name>
    <dbReference type="NCBI Taxonomy" id="920"/>
    <lineage>
        <taxon>Bacteria</taxon>
        <taxon>Pseudomonadati</taxon>
        <taxon>Pseudomonadota</taxon>
        <taxon>Acidithiobacillia</taxon>
        <taxon>Acidithiobacillales</taxon>
        <taxon>Acidithiobacillaceae</taxon>
        <taxon>Acidithiobacillus</taxon>
    </lineage>
</organism>
<evidence type="ECO:0008006" key="3">
    <source>
        <dbReference type="Google" id="ProtNLM"/>
    </source>
</evidence>
<dbReference type="Proteomes" id="UP000248886">
    <property type="component" value="Unassembled WGS sequence"/>
</dbReference>
<dbReference type="EMBL" id="QKQP01000001">
    <property type="protein sequence ID" value="PZD82354.1"/>
    <property type="molecule type" value="Genomic_DNA"/>
</dbReference>
<dbReference type="RefSeq" id="WP_070807789.1">
    <property type="nucleotide sequence ID" value="NZ_AP025160.1"/>
</dbReference>
<sequence length="308" mass="36128">MTQIAPEKIRFIKLGEGGEWEQSCIQEGTIRLGYHSPHHQDSLNRNWDKVRQFWLNIRKGNEGAATRDINQIRDFYELKETDVWITFYKKKLYWCHAASDVMELSDQSRIRNVIGSWSSTDINGKALRVENIDGRVTKVQMFRGTICSIDLQDYLVRKINGLVIPEVEKTKHSLETLRTDIEELIRGLWWHDFELLIDLVFSKSGWQRFSVLGKTEKDIDLDVYSPSTQKRAFVQIKSTTTRAEIQSYIEIYQEYEQFNEMYFVYHTCHADLSDIESLYPNVHLWGLKRLAGLVVNAGLAEWLINKRT</sequence>
<reference evidence="1 2" key="1">
    <citation type="submission" date="2018-06" db="EMBL/GenBank/DDBJ databases">
        <title>Draft sequence of Acidithiobacillus ferrooxidans CCM 4253.</title>
        <authorList>
            <person name="Moya-Beltran A."/>
            <person name="Castro M."/>
            <person name="Covarrubias P.C."/>
            <person name="Issotta F."/>
            <person name="Janiczek O."/>
            <person name="Mandl M."/>
            <person name="Kucera J."/>
            <person name="Quatrini R."/>
        </authorList>
    </citation>
    <scope>NUCLEOTIDE SEQUENCE [LARGE SCALE GENOMIC DNA]</scope>
    <source>
        <strain evidence="1 2">CCM 4253</strain>
    </source>
</reference>
<accession>A0A2W1KKI5</accession>
<evidence type="ECO:0000313" key="2">
    <source>
        <dbReference type="Proteomes" id="UP000248886"/>
    </source>
</evidence>
<protein>
    <recommendedName>
        <fullName evidence="3">Restriction endonuclease type IV Mrr domain-containing protein</fullName>
    </recommendedName>
</protein>
<dbReference type="OrthoDB" id="819552at2"/>
<name>A0A2W1KKI5_ACIFR</name>
<dbReference type="AlphaFoldDB" id="A0A2W1KKI5"/>
<evidence type="ECO:0000313" key="1">
    <source>
        <dbReference type="EMBL" id="PZD82354.1"/>
    </source>
</evidence>
<gene>
    <name evidence="1" type="ORF">DN052_04860</name>
</gene>